<dbReference type="InterPro" id="IPR024072">
    <property type="entry name" value="DHFR-like_dom_sf"/>
</dbReference>
<protein>
    <recommendedName>
        <fullName evidence="3 8">Dihydrofolate reductase</fullName>
        <ecNumber evidence="3 8">1.5.1.3</ecNumber>
    </recommendedName>
</protein>
<dbReference type="PRINTS" id="PR00070">
    <property type="entry name" value="DHFR"/>
</dbReference>
<dbReference type="EMBL" id="JAUKPO010000009">
    <property type="protein sequence ID" value="MDO1447936.1"/>
    <property type="molecule type" value="Genomic_DNA"/>
</dbReference>
<organism evidence="10 11">
    <name type="scientific">Rhodocytophaga aerolata</name>
    <dbReference type="NCBI Taxonomy" id="455078"/>
    <lineage>
        <taxon>Bacteria</taxon>
        <taxon>Pseudomonadati</taxon>
        <taxon>Bacteroidota</taxon>
        <taxon>Cytophagia</taxon>
        <taxon>Cytophagales</taxon>
        <taxon>Rhodocytophagaceae</taxon>
        <taxon>Rhodocytophaga</taxon>
    </lineage>
</organism>
<evidence type="ECO:0000256" key="4">
    <source>
        <dbReference type="ARBA" id="ARBA00022563"/>
    </source>
</evidence>
<dbReference type="PIRSF" id="PIRSF000194">
    <property type="entry name" value="DHFR"/>
    <property type="match status" value="1"/>
</dbReference>
<evidence type="ECO:0000256" key="6">
    <source>
        <dbReference type="ARBA" id="ARBA00023002"/>
    </source>
</evidence>
<proteinExistence type="inferred from homology"/>
<evidence type="ECO:0000256" key="5">
    <source>
        <dbReference type="ARBA" id="ARBA00022857"/>
    </source>
</evidence>
<sequence length="165" mass="19017">MQIILVAAHAQNRVIGKDNDLVWRLPKDFKHFKELTLGHPIIMGRKTFESLGKPLPGRTSIIITRDEQYQQESCIVVHSLNEGIQEARKLDEEIYVIGGSQIYAQALPLANKMYLTEVKAAPEGDALFPEFSKNEWKETARQSFPKDEKHDYAFDFVTWERVNNE</sequence>
<dbReference type="SUPFAM" id="SSF53597">
    <property type="entry name" value="Dihydrofolate reductase-like"/>
    <property type="match status" value="1"/>
</dbReference>
<dbReference type="Gene3D" id="3.40.430.10">
    <property type="entry name" value="Dihydrofolate Reductase, subunit A"/>
    <property type="match status" value="1"/>
</dbReference>
<comment type="pathway">
    <text evidence="1 8">Cofactor biosynthesis; tetrahydrofolate biosynthesis; 5,6,7,8-tetrahydrofolate from 7,8-dihydrofolate: step 1/1.</text>
</comment>
<evidence type="ECO:0000256" key="8">
    <source>
        <dbReference type="PIRNR" id="PIRNR000194"/>
    </source>
</evidence>
<dbReference type="PANTHER" id="PTHR48069">
    <property type="entry name" value="DIHYDROFOLATE REDUCTASE"/>
    <property type="match status" value="1"/>
</dbReference>
<evidence type="ECO:0000313" key="10">
    <source>
        <dbReference type="EMBL" id="MDO1447936.1"/>
    </source>
</evidence>
<comment type="similarity">
    <text evidence="2 8">Belongs to the dihydrofolate reductase family.</text>
</comment>
<feature type="domain" description="DHFR" evidence="9">
    <location>
        <begin position="2"/>
        <end position="161"/>
    </location>
</feature>
<dbReference type="EC" id="1.5.1.3" evidence="3 8"/>
<reference evidence="10" key="1">
    <citation type="submission" date="2023-07" db="EMBL/GenBank/DDBJ databases">
        <title>The genome sequence of Rhodocytophaga aerolata KACC 12507.</title>
        <authorList>
            <person name="Zhang X."/>
        </authorList>
    </citation>
    <scope>NUCLEOTIDE SEQUENCE</scope>
    <source>
        <strain evidence="10">KACC 12507</strain>
    </source>
</reference>
<evidence type="ECO:0000256" key="3">
    <source>
        <dbReference type="ARBA" id="ARBA00012856"/>
    </source>
</evidence>
<dbReference type="GO" id="GO:0004146">
    <property type="term" value="F:dihydrofolate reductase activity"/>
    <property type="evidence" value="ECO:0007669"/>
    <property type="project" value="UniProtKB-EC"/>
</dbReference>
<gene>
    <name evidence="10" type="ORF">Q0590_16815</name>
</gene>
<evidence type="ECO:0000256" key="2">
    <source>
        <dbReference type="ARBA" id="ARBA00009539"/>
    </source>
</evidence>
<evidence type="ECO:0000259" key="9">
    <source>
        <dbReference type="PROSITE" id="PS51330"/>
    </source>
</evidence>
<evidence type="ECO:0000313" key="11">
    <source>
        <dbReference type="Proteomes" id="UP001168528"/>
    </source>
</evidence>
<keyword evidence="6 8" id="KW-0560">Oxidoreductase</keyword>
<dbReference type="CDD" id="cd00209">
    <property type="entry name" value="DHFR"/>
    <property type="match status" value="1"/>
</dbReference>
<keyword evidence="5 8" id="KW-0521">NADP</keyword>
<comment type="function">
    <text evidence="7 8">Key enzyme in folate metabolism. Catalyzes an essential reaction for de novo glycine and purine synthesis, and for DNA precursor synthesis.</text>
</comment>
<dbReference type="RefSeq" id="WP_302038741.1">
    <property type="nucleotide sequence ID" value="NZ_JAUKPO010000009.1"/>
</dbReference>
<comment type="catalytic activity">
    <reaction evidence="8">
        <text>(6S)-5,6,7,8-tetrahydrofolate + NADP(+) = 7,8-dihydrofolate + NADPH + H(+)</text>
        <dbReference type="Rhea" id="RHEA:15009"/>
        <dbReference type="ChEBI" id="CHEBI:15378"/>
        <dbReference type="ChEBI" id="CHEBI:57451"/>
        <dbReference type="ChEBI" id="CHEBI:57453"/>
        <dbReference type="ChEBI" id="CHEBI:57783"/>
        <dbReference type="ChEBI" id="CHEBI:58349"/>
        <dbReference type="EC" id="1.5.1.3"/>
    </reaction>
</comment>
<name>A0ABT8R755_9BACT</name>
<dbReference type="PROSITE" id="PS51330">
    <property type="entry name" value="DHFR_2"/>
    <property type="match status" value="1"/>
</dbReference>
<evidence type="ECO:0000256" key="1">
    <source>
        <dbReference type="ARBA" id="ARBA00004903"/>
    </source>
</evidence>
<comment type="caution">
    <text evidence="10">The sequence shown here is derived from an EMBL/GenBank/DDBJ whole genome shotgun (WGS) entry which is preliminary data.</text>
</comment>
<dbReference type="Proteomes" id="UP001168528">
    <property type="component" value="Unassembled WGS sequence"/>
</dbReference>
<keyword evidence="11" id="KW-1185">Reference proteome</keyword>
<keyword evidence="4 8" id="KW-0554">One-carbon metabolism</keyword>
<dbReference type="PANTHER" id="PTHR48069:SF3">
    <property type="entry name" value="DIHYDROFOLATE REDUCTASE"/>
    <property type="match status" value="1"/>
</dbReference>
<dbReference type="InterPro" id="IPR001796">
    <property type="entry name" value="DHFR_dom"/>
</dbReference>
<dbReference type="InterPro" id="IPR012259">
    <property type="entry name" value="DHFR"/>
</dbReference>
<accession>A0ABT8R755</accession>
<dbReference type="Pfam" id="PF00186">
    <property type="entry name" value="DHFR_1"/>
    <property type="match status" value="1"/>
</dbReference>
<evidence type="ECO:0000256" key="7">
    <source>
        <dbReference type="ARBA" id="ARBA00025067"/>
    </source>
</evidence>